<keyword evidence="2" id="KW-1133">Transmembrane helix</keyword>
<evidence type="ECO:0000259" key="3">
    <source>
        <dbReference type="Pfam" id="PF13490"/>
    </source>
</evidence>
<comment type="caution">
    <text evidence="4">The sequence shown here is derived from an EMBL/GenBank/DDBJ whole genome shotgun (WGS) entry which is preliminary data.</text>
</comment>
<sequence>MDCRTVQQKIMPYIERKLSDAELEAFLDHVQHCKSCSEELEVYFTIYYALQKLDSDDTESFDMQEILKKDMEKMQMHLQKNESVRFLKKFFYVIVGMVLGIAAFVGVDALLHGGLPNTLVYQWITPEEEQSQTESGRMPPLQLQSTEELEPETNHKRQIIVTVPETEMNVEPGPIPD</sequence>
<dbReference type="RefSeq" id="WP_262653248.1">
    <property type="nucleotide sequence ID" value="NZ_JAOQKE010000001.1"/>
</dbReference>
<keyword evidence="2" id="KW-0472">Membrane</keyword>
<reference evidence="4 5" key="1">
    <citation type="journal article" date="2021" name="ISME Commun">
        <title>Automated analysis of genomic sequences facilitates high-throughput and comprehensive description of bacteria.</title>
        <authorList>
            <person name="Hitch T.C.A."/>
        </authorList>
    </citation>
    <scope>NUCLEOTIDE SEQUENCE [LARGE SCALE GENOMIC DNA]</scope>
    <source>
        <strain evidence="4 5">Sanger_29</strain>
    </source>
</reference>
<keyword evidence="5" id="KW-1185">Reference proteome</keyword>
<protein>
    <submittedName>
        <fullName evidence="4">Zf-HC2 domain-containing protein</fullName>
    </submittedName>
</protein>
<gene>
    <name evidence="4" type="ORF">OCV47_01420</name>
</gene>
<dbReference type="Proteomes" id="UP001652338">
    <property type="component" value="Unassembled WGS sequence"/>
</dbReference>
<dbReference type="InterPro" id="IPR027383">
    <property type="entry name" value="Znf_put"/>
</dbReference>
<keyword evidence="2" id="KW-0812">Transmembrane</keyword>
<feature type="region of interest" description="Disordered" evidence="1">
    <location>
        <begin position="129"/>
        <end position="177"/>
    </location>
</feature>
<feature type="domain" description="Putative zinc-finger" evidence="3">
    <location>
        <begin position="3"/>
        <end position="36"/>
    </location>
</feature>
<evidence type="ECO:0000313" key="5">
    <source>
        <dbReference type="Proteomes" id="UP001652338"/>
    </source>
</evidence>
<dbReference type="Pfam" id="PF13490">
    <property type="entry name" value="zf-HC2"/>
    <property type="match status" value="1"/>
</dbReference>
<name>A0ABT2SHP9_9FIRM</name>
<dbReference type="EMBL" id="JAOQKE010000001">
    <property type="protein sequence ID" value="MCU6724027.1"/>
    <property type="molecule type" value="Genomic_DNA"/>
</dbReference>
<evidence type="ECO:0000256" key="1">
    <source>
        <dbReference type="SAM" id="MobiDB-lite"/>
    </source>
</evidence>
<organism evidence="4 5">
    <name type="scientific">Muricoprocola aceti</name>
    <dbReference type="NCBI Taxonomy" id="2981772"/>
    <lineage>
        <taxon>Bacteria</taxon>
        <taxon>Bacillati</taxon>
        <taxon>Bacillota</taxon>
        <taxon>Clostridia</taxon>
        <taxon>Lachnospirales</taxon>
        <taxon>Lachnospiraceae</taxon>
        <taxon>Muricoprocola</taxon>
    </lineage>
</organism>
<evidence type="ECO:0000313" key="4">
    <source>
        <dbReference type="EMBL" id="MCU6724027.1"/>
    </source>
</evidence>
<feature type="transmembrane region" description="Helical" evidence="2">
    <location>
        <begin position="90"/>
        <end position="111"/>
    </location>
</feature>
<proteinExistence type="predicted"/>
<accession>A0ABT2SHP9</accession>
<evidence type="ECO:0000256" key="2">
    <source>
        <dbReference type="SAM" id="Phobius"/>
    </source>
</evidence>